<evidence type="ECO:0000256" key="6">
    <source>
        <dbReference type="ARBA" id="ARBA00023136"/>
    </source>
</evidence>
<keyword evidence="10" id="KW-1185">Reference proteome</keyword>
<evidence type="ECO:0000259" key="8">
    <source>
        <dbReference type="PROSITE" id="PS50850"/>
    </source>
</evidence>
<name>C4ICZ8_CLOBU</name>
<dbReference type="PANTHER" id="PTHR43124:SF3">
    <property type="entry name" value="CHLORAMPHENICOL EFFLUX PUMP RV0191"/>
    <property type="match status" value="1"/>
</dbReference>
<comment type="caution">
    <text evidence="9">The sequence shown here is derived from an EMBL/GenBank/DDBJ whole genome shotgun (WGS) entry which is preliminary data.</text>
</comment>
<evidence type="ECO:0000256" key="2">
    <source>
        <dbReference type="ARBA" id="ARBA00022448"/>
    </source>
</evidence>
<dbReference type="PANTHER" id="PTHR43124">
    <property type="entry name" value="PURINE EFFLUX PUMP PBUE"/>
    <property type="match status" value="1"/>
</dbReference>
<keyword evidence="4 7" id="KW-0812">Transmembrane</keyword>
<protein>
    <submittedName>
        <fullName evidence="9">Transporter, major facilitator family</fullName>
    </submittedName>
</protein>
<dbReference type="RefSeq" id="WP_003413884.1">
    <property type="nucleotide sequence ID" value="NZ_ACOM01000002.1"/>
</dbReference>
<feature type="transmembrane region" description="Helical" evidence="7">
    <location>
        <begin position="215"/>
        <end position="237"/>
    </location>
</feature>
<organism evidence="9 10">
    <name type="scientific">Clostridium butyricum E4 str. BoNT E BL5262</name>
    <dbReference type="NCBI Taxonomy" id="632245"/>
    <lineage>
        <taxon>Bacteria</taxon>
        <taxon>Bacillati</taxon>
        <taxon>Bacillota</taxon>
        <taxon>Clostridia</taxon>
        <taxon>Eubacteriales</taxon>
        <taxon>Clostridiaceae</taxon>
        <taxon>Clostridium</taxon>
    </lineage>
</organism>
<dbReference type="Pfam" id="PF07690">
    <property type="entry name" value="MFS_1"/>
    <property type="match status" value="1"/>
</dbReference>
<evidence type="ECO:0000256" key="3">
    <source>
        <dbReference type="ARBA" id="ARBA00022475"/>
    </source>
</evidence>
<keyword evidence="3" id="KW-1003">Cell membrane</keyword>
<dbReference type="PROSITE" id="PS50850">
    <property type="entry name" value="MFS"/>
    <property type="match status" value="1"/>
</dbReference>
<dbReference type="InterPro" id="IPR050189">
    <property type="entry name" value="MFS_Efflux_Transporters"/>
</dbReference>
<feature type="transmembrane region" description="Helical" evidence="7">
    <location>
        <begin position="76"/>
        <end position="100"/>
    </location>
</feature>
<sequence>MKIIKDKRKIYFSILYLMFVGDFISRVGINSIFPILQKQLNITDSQLGILSGVVLLGMASFVLIISYLGEKTSKRNVIAISALIWGVGSLFSGFASGFILLVLSRFFVGIGNSAYAPLATSTLTGLYDKSKWGKVIGLFNTAMTVGGAIGGILFVKIASTFGWRAGFYFIGVVSIVLSGLSLIIPDNRVKDNKNNNKNNVVSVKNAFKLIISNKALIIMCIGAGTAIMALTAINSWMSIYLVREMNLSITTVANLISIMALLSVVGFPIGGILLDILCKKSKKSCVLFPAVCITLTGIFYFIGFYFKSIPVILFAATLYTFGGTAFHTATQELVPTQLRSISYGTYVVFVQFLGALGPIFTGAISQAFGIGIAILIVQAFFILSAIILVISSIFYIKCFEEARAEDIVEVA</sequence>
<evidence type="ECO:0000256" key="1">
    <source>
        <dbReference type="ARBA" id="ARBA00004651"/>
    </source>
</evidence>
<evidence type="ECO:0000313" key="10">
    <source>
        <dbReference type="Proteomes" id="UP000003081"/>
    </source>
</evidence>
<feature type="transmembrane region" description="Helical" evidence="7">
    <location>
        <begin position="312"/>
        <end position="329"/>
    </location>
</feature>
<keyword evidence="2" id="KW-0813">Transport</keyword>
<dbReference type="eggNOG" id="COG2814">
    <property type="taxonomic scope" value="Bacteria"/>
</dbReference>
<comment type="subcellular location">
    <subcellularLocation>
        <location evidence="1">Cell membrane</location>
        <topology evidence="1">Multi-pass membrane protein</topology>
    </subcellularLocation>
</comment>
<feature type="transmembrane region" description="Helical" evidence="7">
    <location>
        <begin position="370"/>
        <end position="396"/>
    </location>
</feature>
<evidence type="ECO:0000313" key="9">
    <source>
        <dbReference type="EMBL" id="EEP55940.1"/>
    </source>
</evidence>
<feature type="transmembrane region" description="Helical" evidence="7">
    <location>
        <begin position="12"/>
        <end position="36"/>
    </location>
</feature>
<accession>C4ICZ8</accession>
<dbReference type="GO" id="GO:0005886">
    <property type="term" value="C:plasma membrane"/>
    <property type="evidence" value="ECO:0007669"/>
    <property type="project" value="UniProtKB-SubCell"/>
</dbReference>
<dbReference type="GO" id="GO:0022857">
    <property type="term" value="F:transmembrane transporter activity"/>
    <property type="evidence" value="ECO:0007669"/>
    <property type="project" value="InterPro"/>
</dbReference>
<evidence type="ECO:0000256" key="4">
    <source>
        <dbReference type="ARBA" id="ARBA00022692"/>
    </source>
</evidence>
<dbReference type="HOGENOM" id="CLU_001265_5_12_9"/>
<feature type="transmembrane region" description="Helical" evidence="7">
    <location>
        <begin position="106"/>
        <end position="126"/>
    </location>
</feature>
<dbReference type="Proteomes" id="UP000003081">
    <property type="component" value="Unassembled WGS sequence"/>
</dbReference>
<evidence type="ECO:0000256" key="7">
    <source>
        <dbReference type="SAM" id="Phobius"/>
    </source>
</evidence>
<dbReference type="InterPro" id="IPR036259">
    <property type="entry name" value="MFS_trans_sf"/>
</dbReference>
<feature type="transmembrane region" description="Helical" evidence="7">
    <location>
        <begin position="341"/>
        <end position="364"/>
    </location>
</feature>
<dbReference type="InterPro" id="IPR011701">
    <property type="entry name" value="MFS"/>
</dbReference>
<dbReference type="Gene3D" id="1.20.1250.20">
    <property type="entry name" value="MFS general substrate transporter like domains"/>
    <property type="match status" value="1"/>
</dbReference>
<feature type="transmembrane region" description="Helical" evidence="7">
    <location>
        <begin position="165"/>
        <end position="184"/>
    </location>
</feature>
<proteinExistence type="predicted"/>
<feature type="transmembrane region" description="Helical" evidence="7">
    <location>
        <begin position="286"/>
        <end position="306"/>
    </location>
</feature>
<feature type="transmembrane region" description="Helical" evidence="7">
    <location>
        <begin position="249"/>
        <end position="274"/>
    </location>
</feature>
<feature type="domain" description="Major facilitator superfamily (MFS) profile" evidence="8">
    <location>
        <begin position="1"/>
        <end position="403"/>
    </location>
</feature>
<dbReference type="AlphaFoldDB" id="C4ICZ8"/>
<keyword evidence="5 7" id="KW-1133">Transmembrane helix</keyword>
<feature type="transmembrane region" description="Helical" evidence="7">
    <location>
        <begin position="48"/>
        <end position="69"/>
    </location>
</feature>
<evidence type="ECO:0000256" key="5">
    <source>
        <dbReference type="ARBA" id="ARBA00022989"/>
    </source>
</evidence>
<keyword evidence="6 7" id="KW-0472">Membrane</keyword>
<feature type="transmembrane region" description="Helical" evidence="7">
    <location>
        <begin position="138"/>
        <end position="159"/>
    </location>
</feature>
<reference evidence="9 10" key="1">
    <citation type="submission" date="2009-08" db="EMBL/GenBank/DDBJ databases">
        <authorList>
            <person name="Shrivastava S."/>
            <person name="Brinkac L.B."/>
            <person name="Brown J.L."/>
            <person name="Bruce D.B."/>
            <person name="Detter C."/>
            <person name="Green L.D."/>
            <person name="Munk C.A."/>
            <person name="Rogers Y.C."/>
            <person name="Tapia R."/>
            <person name="Sims D.R."/>
            <person name="Smith L.A."/>
            <person name="Smith T.J."/>
            <person name="Sutton G."/>
            <person name="Brettin T."/>
        </authorList>
    </citation>
    <scope>NUCLEOTIDE SEQUENCE [LARGE SCALE GENOMIC DNA]</scope>
    <source>
        <strain evidence="10">E4 str. BoNT E BL5262</strain>
    </source>
</reference>
<dbReference type="SUPFAM" id="SSF103473">
    <property type="entry name" value="MFS general substrate transporter"/>
    <property type="match status" value="1"/>
</dbReference>
<dbReference type="EMBL" id="ACOM01000002">
    <property type="protein sequence ID" value="EEP55940.1"/>
    <property type="molecule type" value="Genomic_DNA"/>
</dbReference>
<gene>
    <name evidence="9" type="ORF">CLP_3225</name>
</gene>
<dbReference type="InterPro" id="IPR020846">
    <property type="entry name" value="MFS_dom"/>
</dbReference>